<evidence type="ECO:0000313" key="2">
    <source>
        <dbReference type="Proteomes" id="UP000799302"/>
    </source>
</evidence>
<sequence length="199" mass="21779">MSFCAKNSLRTHDIAVPIPCAGQNTAFRALVLTNSSLNQGHSLIDRVQHIVALSGGKNSIMMFLSQAHSEGPEVQSEHQCFYDLQLLLIKSNCLIPLLLAPDARSVPTMIKSYLASADTNVPLPEPAIPRAAIDILPYCTMSQPMDQNTFTALSDAFSNLADVSEMARSSYVAEKLMSRVADPTLSEACEEFWVDEFID</sequence>
<reference evidence="1" key="1">
    <citation type="journal article" date="2020" name="Stud. Mycol.">
        <title>101 Dothideomycetes genomes: a test case for predicting lifestyles and emergence of pathogens.</title>
        <authorList>
            <person name="Haridas S."/>
            <person name="Albert R."/>
            <person name="Binder M."/>
            <person name="Bloem J."/>
            <person name="Labutti K."/>
            <person name="Salamov A."/>
            <person name="Andreopoulos B."/>
            <person name="Baker S."/>
            <person name="Barry K."/>
            <person name="Bills G."/>
            <person name="Bluhm B."/>
            <person name="Cannon C."/>
            <person name="Castanera R."/>
            <person name="Culley D."/>
            <person name="Daum C."/>
            <person name="Ezra D."/>
            <person name="Gonzalez J."/>
            <person name="Henrissat B."/>
            <person name="Kuo A."/>
            <person name="Liang C."/>
            <person name="Lipzen A."/>
            <person name="Lutzoni F."/>
            <person name="Magnuson J."/>
            <person name="Mondo S."/>
            <person name="Nolan M."/>
            <person name="Ohm R."/>
            <person name="Pangilinan J."/>
            <person name="Park H.-J."/>
            <person name="Ramirez L."/>
            <person name="Alfaro M."/>
            <person name="Sun H."/>
            <person name="Tritt A."/>
            <person name="Yoshinaga Y."/>
            <person name="Zwiers L.-H."/>
            <person name="Turgeon B."/>
            <person name="Goodwin S."/>
            <person name="Spatafora J."/>
            <person name="Crous P."/>
            <person name="Grigoriev I."/>
        </authorList>
    </citation>
    <scope>NUCLEOTIDE SEQUENCE</scope>
    <source>
        <strain evidence="1">CBS 115976</strain>
    </source>
</reference>
<dbReference type="Proteomes" id="UP000799302">
    <property type="component" value="Unassembled WGS sequence"/>
</dbReference>
<organism evidence="1 2">
    <name type="scientific">Microthyrium microscopicum</name>
    <dbReference type="NCBI Taxonomy" id="703497"/>
    <lineage>
        <taxon>Eukaryota</taxon>
        <taxon>Fungi</taxon>
        <taxon>Dikarya</taxon>
        <taxon>Ascomycota</taxon>
        <taxon>Pezizomycotina</taxon>
        <taxon>Dothideomycetes</taxon>
        <taxon>Dothideomycetes incertae sedis</taxon>
        <taxon>Microthyriales</taxon>
        <taxon>Microthyriaceae</taxon>
        <taxon>Microthyrium</taxon>
    </lineage>
</organism>
<evidence type="ECO:0000313" key="1">
    <source>
        <dbReference type="EMBL" id="KAF2674524.1"/>
    </source>
</evidence>
<dbReference type="AlphaFoldDB" id="A0A6A6UUB5"/>
<name>A0A6A6UUB5_9PEZI</name>
<keyword evidence="2" id="KW-1185">Reference proteome</keyword>
<accession>A0A6A6UUB5</accession>
<dbReference type="OrthoDB" id="3791893at2759"/>
<dbReference type="EMBL" id="MU004230">
    <property type="protein sequence ID" value="KAF2674524.1"/>
    <property type="molecule type" value="Genomic_DNA"/>
</dbReference>
<gene>
    <name evidence="1" type="ORF">BT63DRAFT_408706</name>
</gene>
<protein>
    <submittedName>
        <fullName evidence="1">Uncharacterized protein</fullName>
    </submittedName>
</protein>
<proteinExistence type="predicted"/>